<organism evidence="5">
    <name type="scientific">Fervidicoccus fontis</name>
    <dbReference type="NCBI Taxonomy" id="683846"/>
    <lineage>
        <taxon>Archaea</taxon>
        <taxon>Thermoproteota</taxon>
        <taxon>Thermoprotei</taxon>
        <taxon>Fervidicoccales</taxon>
        <taxon>Fervidicoccaceae</taxon>
        <taxon>Fervidicoccus</taxon>
    </lineage>
</organism>
<dbReference type="AlphaFoldDB" id="A0A7J3SLZ9"/>
<sequence>MKRDEVYFLSLEIFKYLLNTEKASGEEISKALGISRATLSRRIKELNEIGLFVNSDDTGYSIPTNIELWQAPYYLAKLRGAINYRATFLERCESSQDIAEEMAKSGAEEGSMVICGEIKSARGRLRRKWFAPPGGLWFSLVLRPKFLEKINLISLAMALSVSKAIDEVIGVKIGLKWPNDLLVKEKKVGGILSEAKVDQDGVIYAIIGVGINMNNSVPDELKEIATTLKEAAGGSVPILPILGRSLYIFGEEYMKLSLKKEKDIIKEWKLRSITVGRRVRVQYMDEIKEGIAVDIDFDGALIVKDDNGNRIKIYAGDIIHLSPI</sequence>
<keyword evidence="2" id="KW-0547">Nucleotide-binding</keyword>
<dbReference type="CDD" id="cd00090">
    <property type="entry name" value="HTH_ARSR"/>
    <property type="match status" value="1"/>
</dbReference>
<keyword evidence="1 5" id="KW-0436">Ligase</keyword>
<protein>
    <submittedName>
        <fullName evidence="5">Biotin--[acetyl-CoA-carboxylase] ligase</fullName>
        <ecNumber evidence="5">6.3.4.15</ecNumber>
    </submittedName>
</protein>
<feature type="domain" description="BPL/LPL catalytic" evidence="4">
    <location>
        <begin position="60"/>
        <end position="257"/>
    </location>
</feature>
<dbReference type="Gene3D" id="2.30.30.100">
    <property type="match status" value="1"/>
</dbReference>
<dbReference type="InterPro" id="IPR003142">
    <property type="entry name" value="BPL_C"/>
</dbReference>
<proteinExistence type="inferred from homology"/>
<dbReference type="Pfam" id="PF08279">
    <property type="entry name" value="HTH_11"/>
    <property type="match status" value="1"/>
</dbReference>
<dbReference type="GO" id="GO:0004077">
    <property type="term" value="F:biotin--[biotin carboxyl-carrier protein] ligase activity"/>
    <property type="evidence" value="ECO:0007669"/>
    <property type="project" value="UniProtKB-EC"/>
</dbReference>
<dbReference type="InterPro" id="IPR036388">
    <property type="entry name" value="WH-like_DNA-bd_sf"/>
</dbReference>
<dbReference type="GO" id="GO:0006355">
    <property type="term" value="P:regulation of DNA-templated transcription"/>
    <property type="evidence" value="ECO:0007669"/>
    <property type="project" value="InterPro"/>
</dbReference>
<dbReference type="InterPro" id="IPR030855">
    <property type="entry name" value="Bifunct_BirA"/>
</dbReference>
<comment type="caution">
    <text evidence="5">The sequence shown here is derived from an EMBL/GenBank/DDBJ whole genome shotgun (WGS) entry which is preliminary data.</text>
</comment>
<evidence type="ECO:0000256" key="3">
    <source>
        <dbReference type="ARBA" id="ARBA00022840"/>
    </source>
</evidence>
<dbReference type="PROSITE" id="PS51733">
    <property type="entry name" value="BPL_LPL_CATALYTIC"/>
    <property type="match status" value="1"/>
</dbReference>
<dbReference type="PANTHER" id="PTHR12835">
    <property type="entry name" value="BIOTIN PROTEIN LIGASE"/>
    <property type="match status" value="1"/>
</dbReference>
<evidence type="ECO:0000313" key="5">
    <source>
        <dbReference type="EMBL" id="HGZ59919.1"/>
    </source>
</evidence>
<dbReference type="GO" id="GO:0005737">
    <property type="term" value="C:cytoplasm"/>
    <property type="evidence" value="ECO:0007669"/>
    <property type="project" value="TreeGrafter"/>
</dbReference>
<name>A0A7J3SLZ9_9CREN</name>
<dbReference type="PANTHER" id="PTHR12835:SF5">
    <property type="entry name" value="BIOTIN--PROTEIN LIGASE"/>
    <property type="match status" value="1"/>
</dbReference>
<dbReference type="Gene3D" id="1.10.10.10">
    <property type="entry name" value="Winged helix-like DNA-binding domain superfamily/Winged helix DNA-binding domain"/>
    <property type="match status" value="1"/>
</dbReference>
<dbReference type="PROSITE" id="PS00519">
    <property type="entry name" value="HTH_ASNC_1"/>
    <property type="match status" value="1"/>
</dbReference>
<dbReference type="InterPro" id="IPR011991">
    <property type="entry name" value="ArsR-like_HTH"/>
</dbReference>
<dbReference type="Pfam" id="PF03099">
    <property type="entry name" value="BPL_LplA_LipB"/>
    <property type="match status" value="1"/>
</dbReference>
<dbReference type="CDD" id="cd16442">
    <property type="entry name" value="BPL"/>
    <property type="match status" value="1"/>
</dbReference>
<evidence type="ECO:0000256" key="1">
    <source>
        <dbReference type="ARBA" id="ARBA00022598"/>
    </source>
</evidence>
<dbReference type="GO" id="GO:0005524">
    <property type="term" value="F:ATP binding"/>
    <property type="evidence" value="ECO:0007669"/>
    <property type="project" value="UniProtKB-KW"/>
</dbReference>
<dbReference type="InterPro" id="IPR045864">
    <property type="entry name" value="aa-tRNA-synth_II/BPL/LPL"/>
</dbReference>
<dbReference type="SUPFAM" id="SSF55681">
    <property type="entry name" value="Class II aaRS and biotin synthetases"/>
    <property type="match status" value="1"/>
</dbReference>
<dbReference type="Gene3D" id="3.30.930.10">
    <property type="entry name" value="Bira Bifunctional Protein, Domain 2"/>
    <property type="match status" value="1"/>
</dbReference>
<evidence type="ECO:0000256" key="2">
    <source>
        <dbReference type="ARBA" id="ARBA00022741"/>
    </source>
</evidence>
<accession>A0A7J3SLZ9</accession>
<dbReference type="SUPFAM" id="SSF50037">
    <property type="entry name" value="C-terminal domain of transcriptional repressors"/>
    <property type="match status" value="1"/>
</dbReference>
<dbReference type="InterPro" id="IPR008988">
    <property type="entry name" value="Transcriptional_repressor_C"/>
</dbReference>
<dbReference type="InterPro" id="IPR004143">
    <property type="entry name" value="BPL_LPL_catalytic"/>
</dbReference>
<dbReference type="NCBIfam" id="TIGR00121">
    <property type="entry name" value="birA_ligase"/>
    <property type="match status" value="1"/>
</dbReference>
<dbReference type="EC" id="6.3.4.15" evidence="5"/>
<dbReference type="Pfam" id="PF02237">
    <property type="entry name" value="BPL_C"/>
    <property type="match status" value="1"/>
</dbReference>
<dbReference type="InterPro" id="IPR019885">
    <property type="entry name" value="Tscrpt_reg_HTH_AsnC-type_CS"/>
</dbReference>
<evidence type="ECO:0000259" key="4">
    <source>
        <dbReference type="PROSITE" id="PS51733"/>
    </source>
</evidence>
<dbReference type="InterPro" id="IPR036390">
    <property type="entry name" value="WH_DNA-bd_sf"/>
</dbReference>
<dbReference type="HAMAP" id="MF_00978">
    <property type="entry name" value="Bifunct_BirA"/>
    <property type="match status" value="1"/>
</dbReference>
<dbReference type="InterPro" id="IPR004408">
    <property type="entry name" value="Biotin_CoA_COase_ligase"/>
</dbReference>
<reference evidence="5" key="1">
    <citation type="journal article" date="2020" name="mSystems">
        <title>Genome- and Community-Level Interaction Insights into Carbon Utilization and Element Cycling Functions of Hydrothermarchaeota in Hydrothermal Sediment.</title>
        <authorList>
            <person name="Zhou Z."/>
            <person name="Liu Y."/>
            <person name="Xu W."/>
            <person name="Pan J."/>
            <person name="Luo Z.H."/>
            <person name="Li M."/>
        </authorList>
    </citation>
    <scope>NUCLEOTIDE SEQUENCE [LARGE SCALE GENOMIC DNA]</scope>
    <source>
        <strain evidence="5">SpSt-885</strain>
    </source>
</reference>
<dbReference type="InterPro" id="IPR013196">
    <property type="entry name" value="HTH_11"/>
</dbReference>
<gene>
    <name evidence="5" type="ORF">ENW83_01760</name>
</gene>
<dbReference type="EMBL" id="DTLS01000049">
    <property type="protein sequence ID" value="HGZ59919.1"/>
    <property type="molecule type" value="Genomic_DNA"/>
</dbReference>
<keyword evidence="3" id="KW-0067">ATP-binding</keyword>
<dbReference type="SUPFAM" id="SSF46785">
    <property type="entry name" value="Winged helix' DNA-binding domain"/>
    <property type="match status" value="1"/>
</dbReference>